<evidence type="ECO:0000313" key="3">
    <source>
        <dbReference type="Proteomes" id="UP000717696"/>
    </source>
</evidence>
<evidence type="ECO:0000313" key="2">
    <source>
        <dbReference type="EMBL" id="KAH7145664.1"/>
    </source>
</evidence>
<dbReference type="EMBL" id="JAGMUU010000009">
    <property type="protein sequence ID" value="KAH7145664.1"/>
    <property type="molecule type" value="Genomic_DNA"/>
</dbReference>
<sequence length="340" mass="37279">MMLWLQLVSSLTCSLRESLPHPIRRASNRLASGHPRHPTTLSSPRLHFPLALHPSPGMRGKPHAARNLVSGTQAQHRQKGKNSKRKKKVVDTHIFIRNPKAKIGIWGSPPTNSHCLTGDLTVHIPISDHHIGFVSWLLTLLLGSFPPDSLVIKYSRHKISLLFHHLSMNVPSFNTVDSSKAHQRLNPSTTPPEHHQVVFFPLHPTASTFPGTESLVPRSNAPRGQDLAIRTVAQAPLNVTVFYQLRPSPARHPSPHLAASSSAHLVTSSQTPRLPLVVLYLPVFASPLAFVALPCQLFPTPPCTPQYHLLPPCATLLAPCNPSIPPPSSSTLCPFLSDPR</sequence>
<gene>
    <name evidence="2" type="ORF">B0J13DRAFT_324493</name>
</gene>
<organism evidence="2 3">
    <name type="scientific">Dactylonectria estremocensis</name>
    <dbReference type="NCBI Taxonomy" id="1079267"/>
    <lineage>
        <taxon>Eukaryota</taxon>
        <taxon>Fungi</taxon>
        <taxon>Dikarya</taxon>
        <taxon>Ascomycota</taxon>
        <taxon>Pezizomycotina</taxon>
        <taxon>Sordariomycetes</taxon>
        <taxon>Hypocreomycetidae</taxon>
        <taxon>Hypocreales</taxon>
        <taxon>Nectriaceae</taxon>
        <taxon>Dactylonectria</taxon>
    </lineage>
</organism>
<feature type="region of interest" description="Disordered" evidence="1">
    <location>
        <begin position="69"/>
        <end position="88"/>
    </location>
</feature>
<feature type="region of interest" description="Disordered" evidence="1">
    <location>
        <begin position="26"/>
        <end position="45"/>
    </location>
</feature>
<evidence type="ECO:0000256" key="1">
    <source>
        <dbReference type="SAM" id="MobiDB-lite"/>
    </source>
</evidence>
<protein>
    <submittedName>
        <fullName evidence="2">Uncharacterized protein</fullName>
    </submittedName>
</protein>
<dbReference type="AlphaFoldDB" id="A0A9P9EU52"/>
<accession>A0A9P9EU52</accession>
<proteinExistence type="predicted"/>
<keyword evidence="3" id="KW-1185">Reference proteome</keyword>
<feature type="compositionally biased region" description="Basic residues" evidence="1">
    <location>
        <begin position="76"/>
        <end position="88"/>
    </location>
</feature>
<comment type="caution">
    <text evidence="2">The sequence shown here is derived from an EMBL/GenBank/DDBJ whole genome shotgun (WGS) entry which is preliminary data.</text>
</comment>
<dbReference type="Proteomes" id="UP000717696">
    <property type="component" value="Unassembled WGS sequence"/>
</dbReference>
<name>A0A9P9EU52_9HYPO</name>
<reference evidence="2" key="1">
    <citation type="journal article" date="2021" name="Nat. Commun.">
        <title>Genetic determinants of endophytism in the Arabidopsis root mycobiome.</title>
        <authorList>
            <person name="Mesny F."/>
            <person name="Miyauchi S."/>
            <person name="Thiergart T."/>
            <person name="Pickel B."/>
            <person name="Atanasova L."/>
            <person name="Karlsson M."/>
            <person name="Huettel B."/>
            <person name="Barry K.W."/>
            <person name="Haridas S."/>
            <person name="Chen C."/>
            <person name="Bauer D."/>
            <person name="Andreopoulos W."/>
            <person name="Pangilinan J."/>
            <person name="LaButti K."/>
            <person name="Riley R."/>
            <person name="Lipzen A."/>
            <person name="Clum A."/>
            <person name="Drula E."/>
            <person name="Henrissat B."/>
            <person name="Kohler A."/>
            <person name="Grigoriev I.V."/>
            <person name="Martin F.M."/>
            <person name="Hacquard S."/>
        </authorList>
    </citation>
    <scope>NUCLEOTIDE SEQUENCE</scope>
    <source>
        <strain evidence="2">MPI-CAGE-AT-0021</strain>
    </source>
</reference>